<comment type="caution">
    <text evidence="1">The sequence shown here is derived from an EMBL/GenBank/DDBJ whole genome shotgun (WGS) entry which is preliminary data.</text>
</comment>
<dbReference type="EMBL" id="RYER01000019">
    <property type="protein sequence ID" value="RUO15467.1"/>
    <property type="molecule type" value="Genomic_DNA"/>
</dbReference>
<protein>
    <submittedName>
        <fullName evidence="1">Uncharacterized protein</fullName>
    </submittedName>
</protein>
<accession>A0ABY0BIR4</accession>
<evidence type="ECO:0000313" key="1">
    <source>
        <dbReference type="EMBL" id="RUO15467.1"/>
    </source>
</evidence>
<name>A0ABY0BIR4_MORCA</name>
<gene>
    <name evidence="1" type="ORF">EJK54_1293</name>
</gene>
<organism evidence="1 2">
    <name type="scientific">Moraxella catarrhalis</name>
    <name type="common">Branhamella catarrhalis</name>
    <dbReference type="NCBI Taxonomy" id="480"/>
    <lineage>
        <taxon>Bacteria</taxon>
        <taxon>Pseudomonadati</taxon>
        <taxon>Pseudomonadota</taxon>
        <taxon>Gammaproteobacteria</taxon>
        <taxon>Moraxellales</taxon>
        <taxon>Moraxellaceae</taxon>
        <taxon>Moraxella</taxon>
    </lineage>
</organism>
<sequence>MQQMGSALISMTSQFTKDYKELVNHMNNIIRHGRPMR</sequence>
<proteinExistence type="predicted"/>
<dbReference type="Proteomes" id="UP000268436">
    <property type="component" value="Unassembled WGS sequence"/>
</dbReference>
<reference evidence="1 2" key="1">
    <citation type="submission" date="2018-12" db="EMBL/GenBank/DDBJ databases">
        <title>Persistence of Moraxella catarrhalis in Chronic Obstructive Pulmonary Disease and Regulation of the Hag/MID Adhesin.</title>
        <authorList>
            <person name="Murphy T."/>
            <person name="Zhao X."/>
            <person name="Vyas G."/>
            <person name="Aluvathingal J."/>
            <person name="Nadendla S."/>
            <person name="Tallon L."/>
            <person name="Tettelin H."/>
        </authorList>
    </citation>
    <scope>NUCLEOTIDE SEQUENCE [LARGE SCALE GENOMIC DNA]</scope>
    <source>
        <strain evidence="1 2">173P27B1</strain>
    </source>
</reference>
<keyword evidence="2" id="KW-1185">Reference proteome</keyword>
<evidence type="ECO:0000313" key="2">
    <source>
        <dbReference type="Proteomes" id="UP000268436"/>
    </source>
</evidence>